<proteinExistence type="predicted"/>
<dbReference type="Proteomes" id="UP001446871">
    <property type="component" value="Unassembled WGS sequence"/>
</dbReference>
<gene>
    <name evidence="2" type="ORF">PG996_013438</name>
</gene>
<protein>
    <submittedName>
        <fullName evidence="2">U-box domain protein</fullName>
    </submittedName>
</protein>
<reference evidence="2 3" key="1">
    <citation type="submission" date="2023-01" db="EMBL/GenBank/DDBJ databases">
        <title>Analysis of 21 Apiospora genomes using comparative genomics revels a genus with tremendous synthesis potential of carbohydrate active enzymes and secondary metabolites.</title>
        <authorList>
            <person name="Sorensen T."/>
        </authorList>
    </citation>
    <scope>NUCLEOTIDE SEQUENCE [LARGE SCALE GENOMIC DNA]</scope>
    <source>
        <strain evidence="2 3">CBS 83171</strain>
    </source>
</reference>
<sequence length="129" mass="14847">MSPPADWLRTNKRQAIDIETSGNNMEWDLSEDHAAVRSESPTLQDERHHGAQGHKELEEEVLENMRWQKTDPLMMLVSPDAAEAPGGSNDGDRRQVAEKWDDKMEQLSWMFEAALTNEEKRREVLECTV</sequence>
<accession>A0ABR1U5G5</accession>
<name>A0ABR1U5G5_9PEZI</name>
<evidence type="ECO:0000313" key="3">
    <source>
        <dbReference type="Proteomes" id="UP001446871"/>
    </source>
</evidence>
<comment type="caution">
    <text evidence="2">The sequence shown here is derived from an EMBL/GenBank/DDBJ whole genome shotgun (WGS) entry which is preliminary data.</text>
</comment>
<feature type="compositionally biased region" description="Basic and acidic residues" evidence="1">
    <location>
        <begin position="44"/>
        <end position="55"/>
    </location>
</feature>
<keyword evidence="3" id="KW-1185">Reference proteome</keyword>
<evidence type="ECO:0000256" key="1">
    <source>
        <dbReference type="SAM" id="MobiDB-lite"/>
    </source>
</evidence>
<feature type="region of interest" description="Disordered" evidence="1">
    <location>
        <begin position="1"/>
        <end position="55"/>
    </location>
</feature>
<dbReference type="EMBL" id="JAQQWM010000008">
    <property type="protein sequence ID" value="KAK8054137.1"/>
    <property type="molecule type" value="Genomic_DNA"/>
</dbReference>
<organism evidence="2 3">
    <name type="scientific">Apiospora saccharicola</name>
    <dbReference type="NCBI Taxonomy" id="335842"/>
    <lineage>
        <taxon>Eukaryota</taxon>
        <taxon>Fungi</taxon>
        <taxon>Dikarya</taxon>
        <taxon>Ascomycota</taxon>
        <taxon>Pezizomycotina</taxon>
        <taxon>Sordariomycetes</taxon>
        <taxon>Xylariomycetidae</taxon>
        <taxon>Amphisphaeriales</taxon>
        <taxon>Apiosporaceae</taxon>
        <taxon>Apiospora</taxon>
    </lineage>
</organism>
<evidence type="ECO:0000313" key="2">
    <source>
        <dbReference type="EMBL" id="KAK8054137.1"/>
    </source>
</evidence>